<dbReference type="GO" id="GO:0016407">
    <property type="term" value="F:acetyltransferase activity"/>
    <property type="evidence" value="ECO:0007669"/>
    <property type="project" value="TreeGrafter"/>
</dbReference>
<feature type="region of interest" description="Disordered" evidence="7">
    <location>
        <begin position="85"/>
        <end position="117"/>
    </location>
</feature>
<evidence type="ECO:0000256" key="6">
    <source>
        <dbReference type="RuleBase" id="RU003423"/>
    </source>
</evidence>
<keyword evidence="5 6" id="KW-0012">Acyltransferase</keyword>
<protein>
    <recommendedName>
        <fullName evidence="6">Dihydrolipoamide acetyltransferase component of pyruvate dehydrogenase complex</fullName>
        <ecNumber evidence="6">2.3.1.-</ecNumber>
    </recommendedName>
</protein>
<evidence type="ECO:0000256" key="1">
    <source>
        <dbReference type="ARBA" id="ARBA00001938"/>
    </source>
</evidence>
<dbReference type="Pfam" id="PF00198">
    <property type="entry name" value="2-oxoacid_dh"/>
    <property type="match status" value="1"/>
</dbReference>
<comment type="caution">
    <text evidence="9">The sequence shown here is derived from an EMBL/GenBank/DDBJ whole genome shotgun (WGS) entry which is preliminary data.</text>
</comment>
<dbReference type="Proteomes" id="UP000727962">
    <property type="component" value="Unassembled WGS sequence"/>
</dbReference>
<dbReference type="Pfam" id="PF00364">
    <property type="entry name" value="Biotin_lipoyl"/>
    <property type="match status" value="1"/>
</dbReference>
<dbReference type="SUPFAM" id="SSF52777">
    <property type="entry name" value="CoA-dependent acyltransferases"/>
    <property type="match status" value="1"/>
</dbReference>
<dbReference type="PROSITE" id="PS00189">
    <property type="entry name" value="LIPOYL"/>
    <property type="match status" value="1"/>
</dbReference>
<dbReference type="InterPro" id="IPR011053">
    <property type="entry name" value="Single_hybrid_motif"/>
</dbReference>
<dbReference type="InterPro" id="IPR003016">
    <property type="entry name" value="2-oxoA_DH_lipoyl-BS"/>
</dbReference>
<evidence type="ECO:0000259" key="8">
    <source>
        <dbReference type="PROSITE" id="PS50968"/>
    </source>
</evidence>
<evidence type="ECO:0000256" key="2">
    <source>
        <dbReference type="ARBA" id="ARBA00007317"/>
    </source>
</evidence>
<proteinExistence type="inferred from homology"/>
<dbReference type="InterPro" id="IPR000089">
    <property type="entry name" value="Biotin_lipoyl"/>
</dbReference>
<organism evidence="9 10">
    <name type="scientific">Fimbriimonas ginsengisoli</name>
    <dbReference type="NCBI Taxonomy" id="1005039"/>
    <lineage>
        <taxon>Bacteria</taxon>
        <taxon>Bacillati</taxon>
        <taxon>Armatimonadota</taxon>
        <taxon>Fimbriimonadia</taxon>
        <taxon>Fimbriimonadales</taxon>
        <taxon>Fimbriimonadaceae</taxon>
        <taxon>Fimbriimonas</taxon>
    </lineage>
</organism>
<dbReference type="InterPro" id="IPR001078">
    <property type="entry name" value="2-oxoacid_DH_actylTfrase"/>
</dbReference>
<dbReference type="PROSITE" id="PS50968">
    <property type="entry name" value="BIOTINYL_LIPOYL"/>
    <property type="match status" value="1"/>
</dbReference>
<dbReference type="Gene3D" id="3.30.559.10">
    <property type="entry name" value="Chloramphenicol acetyltransferase-like domain"/>
    <property type="match status" value="1"/>
</dbReference>
<dbReference type="EC" id="2.3.1.-" evidence="6"/>
<dbReference type="EMBL" id="JACOSL010000052">
    <property type="protein sequence ID" value="MBI1757128.1"/>
    <property type="molecule type" value="Genomic_DNA"/>
</dbReference>
<evidence type="ECO:0000313" key="10">
    <source>
        <dbReference type="Proteomes" id="UP000727962"/>
    </source>
</evidence>
<dbReference type="Gene3D" id="2.40.50.100">
    <property type="match status" value="1"/>
</dbReference>
<keyword evidence="4 6" id="KW-0450">Lipoyl</keyword>
<dbReference type="InterPro" id="IPR023213">
    <property type="entry name" value="CAT-like_dom_sf"/>
</dbReference>
<dbReference type="SUPFAM" id="SSF51230">
    <property type="entry name" value="Single hybrid motif"/>
    <property type="match status" value="1"/>
</dbReference>
<dbReference type="GO" id="GO:0005737">
    <property type="term" value="C:cytoplasm"/>
    <property type="evidence" value="ECO:0007669"/>
    <property type="project" value="TreeGrafter"/>
</dbReference>
<dbReference type="CDD" id="cd06849">
    <property type="entry name" value="lipoyl_domain"/>
    <property type="match status" value="1"/>
</dbReference>
<evidence type="ECO:0000256" key="5">
    <source>
        <dbReference type="ARBA" id="ARBA00023315"/>
    </source>
</evidence>
<name>A0A931LVU1_FIMGI</name>
<evidence type="ECO:0000313" key="9">
    <source>
        <dbReference type="EMBL" id="MBI1757128.1"/>
    </source>
</evidence>
<dbReference type="PANTHER" id="PTHR43178:SF5">
    <property type="entry name" value="LIPOAMIDE ACYLTRANSFERASE COMPONENT OF BRANCHED-CHAIN ALPHA-KETO ACID DEHYDROGENASE COMPLEX, MITOCHONDRIAL"/>
    <property type="match status" value="1"/>
</dbReference>
<comment type="similarity">
    <text evidence="2 6">Belongs to the 2-oxoacid dehydrogenase family.</text>
</comment>
<keyword evidence="3 6" id="KW-0808">Transferase</keyword>
<sequence length="390" mass="41557">MPILSVRIPQIGEGLQEARLVAVLKQPGERVRRDEPIYQMETDKAVMDVESPYEGVLTEWMAPVDSVLPIGGEVARMEVADGVQEAPAPAHGAPAPQAAPVTTTASPAAGARNANIPPRTRAYAKEKGLTDDQLAQINAPTGKLMPADIDAFLSAAPAPSRGGAFDETPLSQKQRVLSSRLVRGNQLCVPGTISCAMNWEPIAALREAFRAKGGEFQPSSFTMFAYAVAQALKEFPAFRSAMAGDSAIRTYHHAQLGIAVSLPGDELVTAVINRADALDWREFAQAAKASIDAAREGRDQVTEATTISLTNMQSFALRDAVPVVVPPAVATLFLGEVYSGLAQDADQPKLQKMANLALTFDHRVVNGVGAANFLNAVRARCERVGELIQP</sequence>
<evidence type="ECO:0000256" key="4">
    <source>
        <dbReference type="ARBA" id="ARBA00022823"/>
    </source>
</evidence>
<evidence type="ECO:0000256" key="7">
    <source>
        <dbReference type="SAM" id="MobiDB-lite"/>
    </source>
</evidence>
<gene>
    <name evidence="9" type="ORF">HYR64_08495</name>
</gene>
<feature type="domain" description="Lipoyl-binding" evidence="8">
    <location>
        <begin position="3"/>
        <end position="78"/>
    </location>
</feature>
<evidence type="ECO:0000256" key="3">
    <source>
        <dbReference type="ARBA" id="ARBA00022679"/>
    </source>
</evidence>
<reference evidence="9" key="1">
    <citation type="submission" date="2020-07" db="EMBL/GenBank/DDBJ databases">
        <title>Huge and variable diversity of episymbiotic CPR bacteria and DPANN archaea in groundwater ecosystems.</title>
        <authorList>
            <person name="He C.Y."/>
            <person name="Keren R."/>
            <person name="Whittaker M."/>
            <person name="Farag I.F."/>
            <person name="Doudna J."/>
            <person name="Cate J.H.D."/>
            <person name="Banfield J.F."/>
        </authorList>
    </citation>
    <scope>NUCLEOTIDE SEQUENCE</scope>
    <source>
        <strain evidence="9">NC_groundwater_17_Pr7_B-0.1um_64_12</strain>
    </source>
</reference>
<dbReference type="PANTHER" id="PTHR43178">
    <property type="entry name" value="DIHYDROLIPOAMIDE ACETYLTRANSFERASE COMPONENT OF PYRUVATE DEHYDROGENASE COMPLEX"/>
    <property type="match status" value="1"/>
</dbReference>
<comment type="cofactor">
    <cofactor evidence="1 6">
        <name>(R)-lipoate</name>
        <dbReference type="ChEBI" id="CHEBI:83088"/>
    </cofactor>
</comment>
<dbReference type="AlphaFoldDB" id="A0A931LVU1"/>
<accession>A0A931LVU1</accession>
<dbReference type="GO" id="GO:0031405">
    <property type="term" value="F:lipoic acid binding"/>
    <property type="evidence" value="ECO:0007669"/>
    <property type="project" value="TreeGrafter"/>
</dbReference>
<dbReference type="InterPro" id="IPR050743">
    <property type="entry name" value="2-oxoacid_DH_E2_comp"/>
</dbReference>
<feature type="compositionally biased region" description="Low complexity" evidence="7">
    <location>
        <begin position="86"/>
        <end position="111"/>
    </location>
</feature>